<feature type="domain" description="Bacterial CdiA-CT RNAse A" evidence="2">
    <location>
        <begin position="56"/>
        <end position="168"/>
    </location>
</feature>
<reference evidence="4" key="1">
    <citation type="submission" date="2016-10" db="EMBL/GenBank/DDBJ databases">
        <title>Comparative genomics uncovers the prolific and rare metabolic potential of the cyanobacterial genus Moorea.</title>
        <authorList>
            <person name="Leao T."/>
            <person name="Castelao G."/>
            <person name="Korobeynikov A."/>
            <person name="Monroe E.A."/>
            <person name="Podell S."/>
            <person name="Glukhov E."/>
            <person name="Allen E."/>
            <person name="Gerwick W.H."/>
            <person name="Gerwick L."/>
        </authorList>
    </citation>
    <scope>NUCLEOTIDE SEQUENCE [LARGE SCALE GENOMIC DNA]</scope>
    <source>
        <strain evidence="4">PAL-8-15-08-1</strain>
    </source>
</reference>
<accession>A0A1D8U1E3</accession>
<evidence type="ECO:0000256" key="1">
    <source>
        <dbReference type="SAM" id="SignalP"/>
    </source>
</evidence>
<dbReference type="AlphaFoldDB" id="A0A1D8U1E3"/>
<feature type="chain" id="PRO_5009438931" description="Bacterial CdiA-CT RNAse A domain-containing protein" evidence="1">
    <location>
        <begin position="37"/>
        <end position="170"/>
    </location>
</feature>
<organism evidence="3 4">
    <name type="scientific">Moorena producens PAL-8-15-08-1</name>
    <dbReference type="NCBI Taxonomy" id="1458985"/>
    <lineage>
        <taxon>Bacteria</taxon>
        <taxon>Bacillati</taxon>
        <taxon>Cyanobacteriota</taxon>
        <taxon>Cyanophyceae</taxon>
        <taxon>Coleofasciculales</taxon>
        <taxon>Coleofasciculaceae</taxon>
        <taxon>Moorena</taxon>
    </lineage>
</organism>
<dbReference type="RefSeq" id="WP_070395985.1">
    <property type="nucleotide sequence ID" value="NZ_CP017599.1"/>
</dbReference>
<evidence type="ECO:0000313" key="3">
    <source>
        <dbReference type="EMBL" id="AOX03614.1"/>
    </source>
</evidence>
<evidence type="ECO:0000313" key="4">
    <source>
        <dbReference type="Proteomes" id="UP000177870"/>
    </source>
</evidence>
<protein>
    <recommendedName>
        <fullName evidence="2">Bacterial CdiA-CT RNAse A domain-containing protein</fullName>
    </recommendedName>
</protein>
<dbReference type="Proteomes" id="UP000177870">
    <property type="component" value="Chromosome"/>
</dbReference>
<dbReference type="OrthoDB" id="1938617at2"/>
<feature type="signal peptide" evidence="1">
    <location>
        <begin position="1"/>
        <end position="36"/>
    </location>
</feature>
<evidence type="ECO:0000259" key="2">
    <source>
        <dbReference type="Pfam" id="PF18431"/>
    </source>
</evidence>
<dbReference type="Pfam" id="PF18431">
    <property type="entry name" value="RNAse_A_bac"/>
    <property type="match status" value="1"/>
</dbReference>
<dbReference type="KEGG" id="mpro:BJP34_33035"/>
<dbReference type="InterPro" id="IPR041436">
    <property type="entry name" value="RNAse_A_bac"/>
</dbReference>
<sequence length="170" mass="18577">MIKMLTDWKQSIVKGAGVLAVLTLVQSFCVSQSASAQCVPSNFPSNWLRQQEDLGGKTINRHVGKTDQQLVNKLINNPKIAAASTYPDLRTAANHIKDALRANRSSFNNWVLGAAVGEKRAVKYRATTVVGRVASSPPSLSNIDNTRRLRVVMIKTAQGDCLLNTSYPVR</sequence>
<dbReference type="EMBL" id="CP017599">
    <property type="protein sequence ID" value="AOX03614.1"/>
    <property type="molecule type" value="Genomic_DNA"/>
</dbReference>
<name>A0A1D8U1E3_9CYAN</name>
<gene>
    <name evidence="3" type="ORF">BJP34_33035</name>
</gene>
<keyword evidence="1" id="KW-0732">Signal</keyword>
<proteinExistence type="predicted"/>